<feature type="region of interest" description="Disordered" evidence="1">
    <location>
        <begin position="36"/>
        <end position="64"/>
    </location>
</feature>
<keyword evidence="4" id="KW-1185">Reference proteome</keyword>
<dbReference type="AlphaFoldDB" id="A0A916Y1R4"/>
<evidence type="ECO:0000313" key="3">
    <source>
        <dbReference type="EMBL" id="GGD26468.1"/>
    </source>
</evidence>
<reference evidence="3" key="2">
    <citation type="submission" date="2020-09" db="EMBL/GenBank/DDBJ databases">
        <authorList>
            <person name="Sun Q."/>
            <person name="Zhou Y."/>
        </authorList>
    </citation>
    <scope>NUCLEOTIDE SEQUENCE</scope>
    <source>
        <strain evidence="3">CGMCC 1.15152</strain>
    </source>
</reference>
<feature type="compositionally biased region" description="Polar residues" evidence="1">
    <location>
        <begin position="43"/>
        <end position="54"/>
    </location>
</feature>
<feature type="chain" id="PRO_5038886190" evidence="2">
    <location>
        <begin position="27"/>
        <end position="386"/>
    </location>
</feature>
<dbReference type="Proteomes" id="UP000633205">
    <property type="component" value="Unassembled WGS sequence"/>
</dbReference>
<evidence type="ECO:0000256" key="1">
    <source>
        <dbReference type="SAM" id="MobiDB-lite"/>
    </source>
</evidence>
<proteinExistence type="predicted"/>
<sequence length="386" mass="40501">MTHTAKRAMLARGGIGIAALSMLVLAGCGTETQTAGFADSEEPAQTTEGPTQASEDAAPALTTDPGFVYEDISKDVTMTGTIRPEQGEIITPSGTLTVNEVQEVTAVAAEEVGLDPAPGTDGEAAEYGAAQGEAFRIVDVTYTPHSEAPGDDVATSDLSLVAGGAQQHLSALEDQQDHRILVSAPDDGSTRLVVSSEGHDQYVDVLTGERVDDEVAAAYYLPTARQELHHTFAIDDDAFPTKTHSSPAEDVTIDYSFQIVTATLTAWTADDGWASPGQAWLEVDWNYEVTAEHPVIPGSIEKLDAALAIDVDGEVTEETIHVEDETRDAKGDQTASLAVPVDTTEVGLSVSGDIEVGMLYGSGLEMAGEKAAEFSGDELTVSFAAR</sequence>
<organism evidence="3 4">
    <name type="scientific">Microbacterium faecale</name>
    <dbReference type="NCBI Taxonomy" id="1804630"/>
    <lineage>
        <taxon>Bacteria</taxon>
        <taxon>Bacillati</taxon>
        <taxon>Actinomycetota</taxon>
        <taxon>Actinomycetes</taxon>
        <taxon>Micrococcales</taxon>
        <taxon>Microbacteriaceae</taxon>
        <taxon>Microbacterium</taxon>
    </lineage>
</organism>
<protein>
    <submittedName>
        <fullName evidence="3">Uncharacterized protein</fullName>
    </submittedName>
</protein>
<dbReference type="EMBL" id="BMHO01000001">
    <property type="protein sequence ID" value="GGD26468.1"/>
    <property type="molecule type" value="Genomic_DNA"/>
</dbReference>
<accession>A0A916Y1R4</accession>
<comment type="caution">
    <text evidence="3">The sequence shown here is derived from an EMBL/GenBank/DDBJ whole genome shotgun (WGS) entry which is preliminary data.</text>
</comment>
<name>A0A916Y1R4_9MICO</name>
<gene>
    <name evidence="3" type="ORF">GCM10010915_03180</name>
</gene>
<dbReference type="RefSeq" id="WP_188710578.1">
    <property type="nucleotide sequence ID" value="NZ_BMHO01000001.1"/>
</dbReference>
<feature type="signal peptide" evidence="2">
    <location>
        <begin position="1"/>
        <end position="26"/>
    </location>
</feature>
<evidence type="ECO:0000313" key="4">
    <source>
        <dbReference type="Proteomes" id="UP000633205"/>
    </source>
</evidence>
<keyword evidence="2" id="KW-0732">Signal</keyword>
<reference evidence="3" key="1">
    <citation type="journal article" date="2014" name="Int. J. Syst. Evol. Microbiol.">
        <title>Complete genome sequence of Corynebacterium casei LMG S-19264T (=DSM 44701T), isolated from a smear-ripened cheese.</title>
        <authorList>
            <consortium name="US DOE Joint Genome Institute (JGI-PGF)"/>
            <person name="Walter F."/>
            <person name="Albersmeier A."/>
            <person name="Kalinowski J."/>
            <person name="Ruckert C."/>
        </authorList>
    </citation>
    <scope>NUCLEOTIDE SEQUENCE</scope>
    <source>
        <strain evidence="3">CGMCC 1.15152</strain>
    </source>
</reference>
<dbReference type="PROSITE" id="PS51257">
    <property type="entry name" value="PROKAR_LIPOPROTEIN"/>
    <property type="match status" value="1"/>
</dbReference>
<evidence type="ECO:0000256" key="2">
    <source>
        <dbReference type="SAM" id="SignalP"/>
    </source>
</evidence>